<evidence type="ECO:0000256" key="1">
    <source>
        <dbReference type="SAM" id="Coils"/>
    </source>
</evidence>
<dbReference type="Gene3D" id="2.40.128.130">
    <property type="entry name" value="Autotransporter beta-domain"/>
    <property type="match status" value="1"/>
</dbReference>
<dbReference type="RefSeq" id="WP_131186453.1">
    <property type="nucleotide sequence ID" value="NZ_QPGR01000003.1"/>
</dbReference>
<sequence length="775" mass="84780">MVKTSFYANKVLLGLSLGAILNANALVSQTIDINYTESGSNFQDKFQYDKNTQTWTPTFGLNEDTIINIGIWDFPDYDGNDEIYQEEMKLNIELAKDKTLTFNNNNKKLLAEQKNPVNINNLNASAKKVEATDIIFHFTKPSTINADFSVVGTTEDAPVNDEETGSVISIGGGGASFANQINTGSLTINGNFNASKTLILSNVENAFKVNGTATIKNSNFGILRTTYSELEANDFVLIRAKEFNSDILDKSANNAAGAVLFKDLNSYLSTNNEILKDKNKYKDILHTGYTIDISAPDNSFGSLVDYKFDIKNCSGDKCLVINGGANANAKNLLTQLKVDIVALDALLAELDTSAQGYELAKVDLENQKSEIQKLIDEANKNGGKIDDNKYLQTIAPNLAGNDKSAVLVLRDAATLLGAIGADLASREGVELALNIKKDTDNTGKNISNLNSASNATNTTINVSNDVAITQRIAMLNNPYGNYALKMSNLKFAALESDMRPNYINDYANSIWANAFGGANIIDGDSAALYGATIGADRQAKDNVLLGTYFTYAKSTIKDKPLEQKSDNFQLGFYSIINLSPKTELNLRAYGQISPTKQNNVLVDGAYKADYTSKFFGLSANLGRIFDFSDNTSFIKPFAGVNYYYSYTPSYIDKGIISKNIDSMSNNSFSLEIGAEFRKYMNENSYLFITPKIEQFIINNGDDYVANLAVNNAFFTSVKANDKKKTYAQVVLGGNLNINERLSFNAGFGAKQILAGKVDNKNETYISGQIGLKYKF</sequence>
<comment type="caution">
    <text evidence="4">The sequence shown here is derived from an EMBL/GenBank/DDBJ whole genome shotgun (WGS) entry which is preliminary data.</text>
</comment>
<keyword evidence="5" id="KW-1185">Reference proteome</keyword>
<feature type="signal peptide" evidence="2">
    <location>
        <begin position="1"/>
        <end position="25"/>
    </location>
</feature>
<feature type="chain" id="PRO_5020751373" evidence="2">
    <location>
        <begin position="26"/>
        <end position="775"/>
    </location>
</feature>
<feature type="coiled-coil region" evidence="1">
    <location>
        <begin position="347"/>
        <end position="381"/>
    </location>
</feature>
<dbReference type="SMART" id="SM00869">
    <property type="entry name" value="Autotransporter"/>
    <property type="match status" value="1"/>
</dbReference>
<dbReference type="Proteomes" id="UP000292583">
    <property type="component" value="Unassembled WGS sequence"/>
</dbReference>
<dbReference type="InterPro" id="IPR005546">
    <property type="entry name" value="Autotransporte_beta"/>
</dbReference>
<dbReference type="OrthoDB" id="5360552at2"/>
<gene>
    <name evidence="4" type="ORF">DU473_02245</name>
</gene>
<organism evidence="4 5">
    <name type="scientific">Campylobacter novaezeelandiae</name>
    <dbReference type="NCBI Taxonomy" id="2267891"/>
    <lineage>
        <taxon>Bacteria</taxon>
        <taxon>Pseudomonadati</taxon>
        <taxon>Campylobacterota</taxon>
        <taxon>Epsilonproteobacteria</taxon>
        <taxon>Campylobacterales</taxon>
        <taxon>Campylobacteraceae</taxon>
        <taxon>Campylobacter</taxon>
    </lineage>
</organism>
<evidence type="ECO:0000313" key="4">
    <source>
        <dbReference type="EMBL" id="TBR81728.1"/>
    </source>
</evidence>
<feature type="domain" description="Autotransporter" evidence="3">
    <location>
        <begin position="503"/>
        <end position="775"/>
    </location>
</feature>
<protein>
    <submittedName>
        <fullName evidence="4">Autotransporter outer membrane beta-barrel domain-containing protein</fullName>
    </submittedName>
</protein>
<keyword evidence="1" id="KW-0175">Coiled coil</keyword>
<accession>A0A4Q9JVB9</accession>
<evidence type="ECO:0000313" key="5">
    <source>
        <dbReference type="Proteomes" id="UP000292583"/>
    </source>
</evidence>
<name>A0A4Q9JVB9_9BACT</name>
<evidence type="ECO:0000259" key="3">
    <source>
        <dbReference type="PROSITE" id="PS51208"/>
    </source>
</evidence>
<dbReference type="EMBL" id="QPGR01000003">
    <property type="protein sequence ID" value="TBR81728.1"/>
    <property type="molecule type" value="Genomic_DNA"/>
</dbReference>
<dbReference type="SUPFAM" id="SSF103515">
    <property type="entry name" value="Autotransporter"/>
    <property type="match status" value="1"/>
</dbReference>
<dbReference type="PROSITE" id="PS51208">
    <property type="entry name" value="AUTOTRANSPORTER"/>
    <property type="match status" value="1"/>
</dbReference>
<keyword evidence="2" id="KW-0732">Signal</keyword>
<dbReference type="AlphaFoldDB" id="A0A4Q9JVB9"/>
<dbReference type="InterPro" id="IPR036709">
    <property type="entry name" value="Autotransporte_beta_dom_sf"/>
</dbReference>
<proteinExistence type="predicted"/>
<dbReference type="Pfam" id="PF03797">
    <property type="entry name" value="Autotransporter"/>
    <property type="match status" value="1"/>
</dbReference>
<reference evidence="4 5" key="1">
    <citation type="submission" date="2018-07" db="EMBL/GenBank/DDBJ databases">
        <title>Campylobacter zealandensis sp. nov., isolated from birds and water in New Zealand.</title>
        <authorList>
            <person name="Wilkinson D.A."/>
            <person name="Biggs P.J."/>
            <person name="French N.P."/>
            <person name="Midwinter A.C."/>
        </authorList>
    </citation>
    <scope>NUCLEOTIDE SEQUENCE [LARGE SCALE GENOMIC DNA]</scope>
    <source>
        <strain evidence="4 5">B423b</strain>
    </source>
</reference>
<evidence type="ECO:0000256" key="2">
    <source>
        <dbReference type="SAM" id="SignalP"/>
    </source>
</evidence>